<feature type="transmembrane region" description="Helical" evidence="1">
    <location>
        <begin position="117"/>
        <end position="135"/>
    </location>
</feature>
<feature type="transmembrane region" description="Helical" evidence="1">
    <location>
        <begin position="57"/>
        <end position="76"/>
    </location>
</feature>
<keyword evidence="3" id="KW-1185">Reference proteome</keyword>
<keyword evidence="1" id="KW-1133">Transmembrane helix</keyword>
<organism evidence="2 3">
    <name type="scientific">Niallia hominis</name>
    <dbReference type="NCBI Taxonomy" id="3133173"/>
    <lineage>
        <taxon>Bacteria</taxon>
        <taxon>Bacillati</taxon>
        <taxon>Bacillota</taxon>
        <taxon>Bacilli</taxon>
        <taxon>Bacillales</taxon>
        <taxon>Bacillaceae</taxon>
        <taxon>Niallia</taxon>
    </lineage>
</organism>
<evidence type="ECO:0000256" key="1">
    <source>
        <dbReference type="SAM" id="Phobius"/>
    </source>
</evidence>
<evidence type="ECO:0000313" key="3">
    <source>
        <dbReference type="Proteomes" id="UP001465426"/>
    </source>
</evidence>
<sequence length="151" mass="18187">MILPWVTAPLLGKKTFKRYLPAGVFIASMVKLVNVIAKKRKWWWWYETLHPRLSGEIPFMLGPFFVGSIWILKWTYGKFFRYFALNMLFDGMFTYAAVPFLTKFGIASLVRMKKIQLMYVFSILSLMLYIFQYLYEKFCFTKWRLIRLEIN</sequence>
<keyword evidence="1" id="KW-0472">Membrane</keyword>
<gene>
    <name evidence="2" type="ORF">WMO63_22415</name>
</gene>
<reference evidence="2 3" key="1">
    <citation type="submission" date="2024-03" db="EMBL/GenBank/DDBJ databases">
        <title>Human intestinal bacterial collection.</title>
        <authorList>
            <person name="Pauvert C."/>
            <person name="Hitch T.C.A."/>
            <person name="Clavel T."/>
        </authorList>
    </citation>
    <scope>NUCLEOTIDE SEQUENCE [LARGE SCALE GENOMIC DNA]</scope>
    <source>
        <strain evidence="2 3">CLA-SR-H024</strain>
    </source>
</reference>
<dbReference type="Proteomes" id="UP001465426">
    <property type="component" value="Unassembled WGS sequence"/>
</dbReference>
<proteinExistence type="predicted"/>
<dbReference type="EMBL" id="JBBMFN010000101">
    <property type="protein sequence ID" value="MEQ2468409.1"/>
    <property type="molecule type" value="Genomic_DNA"/>
</dbReference>
<keyword evidence="1" id="KW-0812">Transmembrane</keyword>
<feature type="transmembrane region" description="Helical" evidence="1">
    <location>
        <begin position="82"/>
        <end position="105"/>
    </location>
</feature>
<name>A0ABV1F950_9BACI</name>
<feature type="transmembrane region" description="Helical" evidence="1">
    <location>
        <begin position="20"/>
        <end position="37"/>
    </location>
</feature>
<comment type="caution">
    <text evidence="2">The sequence shown here is derived from an EMBL/GenBank/DDBJ whole genome shotgun (WGS) entry which is preliminary data.</text>
</comment>
<evidence type="ECO:0000313" key="2">
    <source>
        <dbReference type="EMBL" id="MEQ2468409.1"/>
    </source>
</evidence>
<protein>
    <submittedName>
        <fullName evidence="2">Uncharacterized protein</fullName>
    </submittedName>
</protein>
<accession>A0ABV1F950</accession>